<dbReference type="SMART" id="SM00248">
    <property type="entry name" value="ANK"/>
    <property type="match status" value="3"/>
</dbReference>
<keyword evidence="6 8" id="KW-0472">Membrane</keyword>
<keyword evidence="4 8" id="KW-1133">Transmembrane helix</keyword>
<dbReference type="Pfam" id="PF12796">
    <property type="entry name" value="Ank_2"/>
    <property type="match status" value="1"/>
</dbReference>
<dbReference type="PANTHER" id="PTHR24161:SF85">
    <property type="entry name" value="PALMITOYLTRANSFERASE HIP14"/>
    <property type="match status" value="1"/>
</dbReference>
<evidence type="ECO:0000313" key="11">
    <source>
        <dbReference type="WBParaSite" id="PTRK_0001104100.1"/>
    </source>
</evidence>
<dbReference type="InterPro" id="IPR002110">
    <property type="entry name" value="Ankyrin_rpt"/>
</dbReference>
<dbReference type="InterPro" id="IPR036770">
    <property type="entry name" value="Ankyrin_rpt-contain_sf"/>
</dbReference>
<dbReference type="SUPFAM" id="SSF48403">
    <property type="entry name" value="Ankyrin repeat"/>
    <property type="match status" value="1"/>
</dbReference>
<name>A0A0N4ZRA6_PARTI</name>
<dbReference type="STRING" id="131310.A0A0N4ZRA6"/>
<keyword evidence="10" id="KW-1185">Reference proteome</keyword>
<feature type="repeat" description="ANK" evidence="7">
    <location>
        <begin position="107"/>
        <end position="139"/>
    </location>
</feature>
<dbReference type="PANTHER" id="PTHR24161">
    <property type="entry name" value="ANK_REP_REGION DOMAIN-CONTAINING PROTEIN-RELATED"/>
    <property type="match status" value="1"/>
</dbReference>
<reference evidence="11" key="1">
    <citation type="submission" date="2017-02" db="UniProtKB">
        <authorList>
            <consortium name="WormBaseParasite"/>
        </authorList>
    </citation>
    <scope>IDENTIFICATION</scope>
</reference>
<dbReference type="InterPro" id="IPR001594">
    <property type="entry name" value="Palmitoyltrfase_DHHC"/>
</dbReference>
<feature type="domain" description="Palmitoyltransferase DHHC" evidence="9">
    <location>
        <begin position="296"/>
        <end position="438"/>
    </location>
</feature>
<dbReference type="GO" id="GO:0019706">
    <property type="term" value="F:protein-cysteine S-palmitoyltransferase activity"/>
    <property type="evidence" value="ECO:0007669"/>
    <property type="project" value="UniProtKB-EC"/>
</dbReference>
<evidence type="ECO:0000256" key="2">
    <source>
        <dbReference type="ARBA" id="ARBA00022692"/>
    </source>
</evidence>
<feature type="transmembrane region" description="Helical" evidence="8">
    <location>
        <begin position="374"/>
        <end position="393"/>
    </location>
</feature>
<dbReference type="GO" id="GO:0016020">
    <property type="term" value="C:membrane"/>
    <property type="evidence" value="ECO:0007669"/>
    <property type="project" value="UniProtKB-SubCell"/>
</dbReference>
<comment type="similarity">
    <text evidence="8">Belongs to the DHHC palmitoyltransferase family.</text>
</comment>
<evidence type="ECO:0000256" key="8">
    <source>
        <dbReference type="RuleBase" id="RU079119"/>
    </source>
</evidence>
<evidence type="ECO:0000313" key="10">
    <source>
        <dbReference type="Proteomes" id="UP000038045"/>
    </source>
</evidence>
<dbReference type="Proteomes" id="UP000038045">
    <property type="component" value="Unplaced"/>
</dbReference>
<keyword evidence="8" id="KW-0808">Transferase</keyword>
<evidence type="ECO:0000256" key="1">
    <source>
        <dbReference type="ARBA" id="ARBA00004141"/>
    </source>
</evidence>
<keyword evidence="5 7" id="KW-0040">ANK repeat</keyword>
<dbReference type="WBParaSite" id="PTRK_0001104100.1">
    <property type="protein sequence ID" value="PTRK_0001104100.1"/>
    <property type="gene ID" value="PTRK_0001104100"/>
</dbReference>
<accession>A0A0N4ZRA6</accession>
<comment type="subcellular location">
    <subcellularLocation>
        <location evidence="1">Membrane</location>
        <topology evidence="1">Multi-pass membrane protein</topology>
    </subcellularLocation>
</comment>
<dbReference type="Gene3D" id="1.25.40.20">
    <property type="entry name" value="Ankyrin repeat-containing domain"/>
    <property type="match status" value="1"/>
</dbReference>
<evidence type="ECO:0000256" key="4">
    <source>
        <dbReference type="ARBA" id="ARBA00022989"/>
    </source>
</evidence>
<feature type="transmembrane region" description="Helical" evidence="8">
    <location>
        <begin position="400"/>
        <end position="421"/>
    </location>
</feature>
<comment type="catalytic activity">
    <reaction evidence="8">
        <text>L-cysteinyl-[protein] + hexadecanoyl-CoA = S-hexadecanoyl-L-cysteinyl-[protein] + CoA</text>
        <dbReference type="Rhea" id="RHEA:36683"/>
        <dbReference type="Rhea" id="RHEA-COMP:10131"/>
        <dbReference type="Rhea" id="RHEA-COMP:11032"/>
        <dbReference type="ChEBI" id="CHEBI:29950"/>
        <dbReference type="ChEBI" id="CHEBI:57287"/>
        <dbReference type="ChEBI" id="CHEBI:57379"/>
        <dbReference type="ChEBI" id="CHEBI:74151"/>
        <dbReference type="EC" id="2.3.1.225"/>
    </reaction>
</comment>
<feature type="repeat" description="ANK" evidence="7">
    <location>
        <begin position="140"/>
        <end position="172"/>
    </location>
</feature>
<evidence type="ECO:0000259" key="9">
    <source>
        <dbReference type="Pfam" id="PF01529"/>
    </source>
</evidence>
<dbReference type="PRINTS" id="PR01415">
    <property type="entry name" value="ANKYRIN"/>
</dbReference>
<protein>
    <recommendedName>
        <fullName evidence="8">Palmitoyltransferase</fullName>
        <ecNumber evidence="8">2.3.1.225</ecNumber>
    </recommendedName>
</protein>
<keyword evidence="3" id="KW-0677">Repeat</keyword>
<keyword evidence="2 8" id="KW-0812">Transmembrane</keyword>
<dbReference type="PROSITE" id="PS50216">
    <property type="entry name" value="DHHC"/>
    <property type="match status" value="1"/>
</dbReference>
<dbReference type="Pfam" id="PF01529">
    <property type="entry name" value="DHHC"/>
    <property type="match status" value="1"/>
</dbReference>
<feature type="transmembrane region" description="Helical" evidence="8">
    <location>
        <begin position="348"/>
        <end position="368"/>
    </location>
</feature>
<dbReference type="PROSITE" id="PS50297">
    <property type="entry name" value="ANK_REP_REGION"/>
    <property type="match status" value="2"/>
</dbReference>
<evidence type="ECO:0000256" key="5">
    <source>
        <dbReference type="ARBA" id="ARBA00023043"/>
    </source>
</evidence>
<dbReference type="PROSITE" id="PS50088">
    <property type="entry name" value="ANK_REPEAT"/>
    <property type="match status" value="2"/>
</dbReference>
<keyword evidence="8" id="KW-0012">Acyltransferase</keyword>
<sequence>MNDEEKQKVIEDYFNQMMDDKINYGDCEDESNEKNGGIPIEVLEEIRDKKNKGMFVSGWENDENDLISKNMDDPIEQFLTAAEEGNLDLIKEKLNNDISLKDAHDRDGYTAMHRAAYSNHMDIVKYLIFVGASPEAKTNEGWSVLHSAAYWGNYDIVGVLISHGMDVNVTTNGMLTPLHCALNSESEYDKRYLTIKYLLEAPGVDVGIVSNGGQSPLQMGLNHNEYIRKLFEKFSSSFITDEIASAYNHSAPLPFYITKEQLDQRQKDLLAKIDTNNEEVCEDDHYYYEAHGLKTKNPTKYCMACRCVAPRRAHHCPICDICILRKDHHCFFTGGCIGLANQRYFMMFCFWAGLGALYGVTFTVTYMHQFVAPAFPYGFVFWVSPIAFVRWLIGIETFPNVFIGTFFTLTLSTVIGAWGFFSAQCFYTYHGFTMYDYHEGRLRDHIESDGDTVLERIKLIFGKHWYLNIIFPLFWERNEIQPKTAKNIFLSISKDL</sequence>
<dbReference type="EC" id="2.3.1.225" evidence="8"/>
<proteinExistence type="inferred from homology"/>
<evidence type="ECO:0000256" key="6">
    <source>
        <dbReference type="ARBA" id="ARBA00023136"/>
    </source>
</evidence>
<evidence type="ECO:0000256" key="3">
    <source>
        <dbReference type="ARBA" id="ARBA00022737"/>
    </source>
</evidence>
<comment type="domain">
    <text evidence="8">The DHHC domain is required for palmitoyltransferase activity.</text>
</comment>
<evidence type="ECO:0000256" key="7">
    <source>
        <dbReference type="PROSITE-ProRule" id="PRU00023"/>
    </source>
</evidence>
<organism evidence="10 11">
    <name type="scientific">Parastrongyloides trichosuri</name>
    <name type="common">Possum-specific nematode worm</name>
    <dbReference type="NCBI Taxonomy" id="131310"/>
    <lineage>
        <taxon>Eukaryota</taxon>
        <taxon>Metazoa</taxon>
        <taxon>Ecdysozoa</taxon>
        <taxon>Nematoda</taxon>
        <taxon>Chromadorea</taxon>
        <taxon>Rhabditida</taxon>
        <taxon>Tylenchina</taxon>
        <taxon>Panagrolaimomorpha</taxon>
        <taxon>Strongyloidoidea</taxon>
        <taxon>Strongyloididae</taxon>
        <taxon>Parastrongyloides</taxon>
    </lineage>
</organism>
<dbReference type="AlphaFoldDB" id="A0A0N4ZRA6"/>